<evidence type="ECO:0000256" key="4">
    <source>
        <dbReference type="ARBA" id="ARBA00022692"/>
    </source>
</evidence>
<evidence type="ECO:0000256" key="1">
    <source>
        <dbReference type="ARBA" id="ARBA00004429"/>
    </source>
</evidence>
<dbReference type="NCBIfam" id="TIGR00786">
    <property type="entry name" value="dctM"/>
    <property type="match status" value="1"/>
</dbReference>
<evidence type="ECO:0000256" key="6">
    <source>
        <dbReference type="ARBA" id="ARBA00023136"/>
    </source>
</evidence>
<dbReference type="Proteomes" id="UP001185659">
    <property type="component" value="Unassembled WGS sequence"/>
</dbReference>
<protein>
    <recommendedName>
        <fullName evidence="7">TRAP transporter large permease protein</fullName>
    </recommendedName>
</protein>
<comment type="similarity">
    <text evidence="7">Belongs to the TRAP transporter large permease family.</text>
</comment>
<keyword evidence="6 7" id="KW-0472">Membrane</keyword>
<dbReference type="PIRSF" id="PIRSF006066">
    <property type="entry name" value="HI0050"/>
    <property type="match status" value="1"/>
</dbReference>
<keyword evidence="10" id="KW-1185">Reference proteome</keyword>
<evidence type="ECO:0000259" key="8">
    <source>
        <dbReference type="Pfam" id="PF06808"/>
    </source>
</evidence>
<feature type="transmembrane region" description="Helical" evidence="7">
    <location>
        <begin position="339"/>
        <end position="356"/>
    </location>
</feature>
<feature type="transmembrane region" description="Helical" evidence="7">
    <location>
        <begin position="244"/>
        <end position="261"/>
    </location>
</feature>
<evidence type="ECO:0000313" key="9">
    <source>
        <dbReference type="EMBL" id="MDV6227286.1"/>
    </source>
</evidence>
<feature type="transmembrane region" description="Helical" evidence="7">
    <location>
        <begin position="6"/>
        <end position="39"/>
    </location>
</feature>
<evidence type="ECO:0000256" key="2">
    <source>
        <dbReference type="ARBA" id="ARBA00022475"/>
    </source>
</evidence>
<organism evidence="9 10">
    <name type="scientific">Nitratireductor aquimarinus</name>
    <dbReference type="NCBI Taxonomy" id="889300"/>
    <lineage>
        <taxon>Bacteria</taxon>
        <taxon>Pseudomonadati</taxon>
        <taxon>Pseudomonadota</taxon>
        <taxon>Alphaproteobacteria</taxon>
        <taxon>Hyphomicrobiales</taxon>
        <taxon>Phyllobacteriaceae</taxon>
        <taxon>Nitratireductor</taxon>
    </lineage>
</organism>
<keyword evidence="2" id="KW-1003">Cell membrane</keyword>
<comment type="function">
    <text evidence="7">Part of the tripartite ATP-independent periplasmic (TRAP) transport system.</text>
</comment>
<keyword evidence="5 7" id="KW-1133">Transmembrane helix</keyword>
<name>A0ABU4AMA0_9HYPH</name>
<reference evidence="9 10" key="1">
    <citation type="submission" date="2023-10" db="EMBL/GenBank/DDBJ databases">
        <authorList>
            <person name="Venkata Ramana C."/>
            <person name="Sasikala C."/>
            <person name="Dhurka M."/>
        </authorList>
    </citation>
    <scope>NUCLEOTIDE SEQUENCE [LARGE SCALE GENOMIC DNA]</scope>
    <source>
        <strain evidence="9 10">KCTC 32151</strain>
    </source>
</reference>
<feature type="transmembrane region" description="Helical" evidence="7">
    <location>
        <begin position="408"/>
        <end position="433"/>
    </location>
</feature>
<proteinExistence type="inferred from homology"/>
<keyword evidence="4 7" id="KW-0812">Transmembrane</keyword>
<sequence>MVVQVAITIVFVLLVAFAVGLHVGVALGLAALVAGTLFVGDVWEFFGHIPWAVNSSLTMVVVPLFILMGEILIRAGLTEDLYNTMSKWLNRVPGGLLHTNILSSGIFAAISGSSVATASTIGSVALPTMARLNYPERITLGSVAAGGTLGVLIPPSIIMIVYGLVAEVSIGQLYVAAIIPGIMLMALFMLSIVVYALASGMTKKVALPEKVSWREKLNSLVTISPILLLIGAVLGTIYLGVATAIEAAAIGVVGALLIALLKRRVTVKMLGETFRATAATTAMVMFIVLGAFLLQFVLSFVGLPMALSRWVTSFGLSPLELVLLMCLVYVLLGMVMDGLAIIVATLPIFLPMLTAAGVDLVWFGVIVVILVELALITPPVGMNLFVIQGIRARRSDVSERMSDVVIGVLPFVGAMLIMLALIIAVPSLTTVLLGNVK</sequence>
<feature type="transmembrane region" description="Helical" evidence="7">
    <location>
        <begin position="362"/>
        <end position="387"/>
    </location>
</feature>
<feature type="domain" description="TRAP C4-dicarboxylate transport system permease DctM subunit" evidence="8">
    <location>
        <begin position="11"/>
        <end position="427"/>
    </location>
</feature>
<evidence type="ECO:0000256" key="5">
    <source>
        <dbReference type="ARBA" id="ARBA00022989"/>
    </source>
</evidence>
<comment type="subcellular location">
    <subcellularLocation>
        <location evidence="1 7">Cell inner membrane</location>
        <topology evidence="1 7">Multi-pass membrane protein</topology>
    </subcellularLocation>
</comment>
<evidence type="ECO:0000313" key="10">
    <source>
        <dbReference type="Proteomes" id="UP001185659"/>
    </source>
</evidence>
<feature type="transmembrane region" description="Helical" evidence="7">
    <location>
        <begin position="51"/>
        <end position="77"/>
    </location>
</feature>
<feature type="transmembrane region" description="Helical" evidence="7">
    <location>
        <begin position="174"/>
        <end position="198"/>
    </location>
</feature>
<feature type="transmembrane region" description="Helical" evidence="7">
    <location>
        <begin position="310"/>
        <end position="332"/>
    </location>
</feature>
<comment type="caution">
    <text evidence="9">The sequence shown here is derived from an EMBL/GenBank/DDBJ whole genome shotgun (WGS) entry which is preliminary data.</text>
</comment>
<evidence type="ECO:0000256" key="7">
    <source>
        <dbReference type="RuleBase" id="RU369079"/>
    </source>
</evidence>
<dbReference type="EMBL" id="JAWLIP010000006">
    <property type="protein sequence ID" value="MDV6227286.1"/>
    <property type="molecule type" value="Genomic_DNA"/>
</dbReference>
<feature type="transmembrane region" description="Helical" evidence="7">
    <location>
        <begin position="219"/>
        <end position="238"/>
    </location>
</feature>
<dbReference type="PANTHER" id="PTHR33362">
    <property type="entry name" value="SIALIC ACID TRAP TRANSPORTER PERMEASE PROTEIN SIAT-RELATED"/>
    <property type="match status" value="1"/>
</dbReference>
<comment type="subunit">
    <text evidence="7">The complex comprises the extracytoplasmic solute receptor protein and the two transmembrane proteins.</text>
</comment>
<accession>A0ABU4AMA0</accession>
<feature type="transmembrane region" description="Helical" evidence="7">
    <location>
        <begin position="138"/>
        <end position="162"/>
    </location>
</feature>
<dbReference type="RefSeq" id="WP_317561592.1">
    <property type="nucleotide sequence ID" value="NZ_JAWLIP010000006.1"/>
</dbReference>
<evidence type="ECO:0000256" key="3">
    <source>
        <dbReference type="ARBA" id="ARBA00022519"/>
    </source>
</evidence>
<dbReference type="InterPro" id="IPR010656">
    <property type="entry name" value="DctM"/>
</dbReference>
<dbReference type="PANTHER" id="PTHR33362:SF5">
    <property type="entry name" value="C4-DICARBOXYLATE TRAP TRANSPORTER LARGE PERMEASE PROTEIN DCTM"/>
    <property type="match status" value="1"/>
</dbReference>
<keyword evidence="7" id="KW-0813">Transport</keyword>
<dbReference type="InterPro" id="IPR004681">
    <property type="entry name" value="TRAP_DctM"/>
</dbReference>
<dbReference type="Pfam" id="PF06808">
    <property type="entry name" value="DctM"/>
    <property type="match status" value="1"/>
</dbReference>
<gene>
    <name evidence="9" type="ORF">R2G56_13390</name>
</gene>
<keyword evidence="3 7" id="KW-0997">Cell inner membrane</keyword>
<feature type="transmembrane region" description="Helical" evidence="7">
    <location>
        <begin position="273"/>
        <end position="298"/>
    </location>
</feature>